<keyword evidence="1" id="KW-1133">Transmembrane helix</keyword>
<sequence>MSFHRKTYKETISQELPFYRIEDTLSGKNLLKARNLWRQGTNIVGDLALPWKFDIEELEGAVKEVPVQVKRDIFEYCGRGILLERRGVDADIAECLILDALFHYGEICDSYYAFIVEAFCCEFLFINSNLFGENVDENAKKKFLQDAESAYLKAIQKSSDPRAYAMYSNLAFLVECRNENKGSHDPGKVFEKSISELGLTLSAFAGLERNVSKHRLQEYRNEWRESFSVFDVHFTYASLLHNKISVLYRTQEEGHNHLQETKTSEGYEPIDRELILELQHEKRNHLKKYLDAAPICHWNVPTACYMLSVEWISRKAPATGANPKELYIRNVDDVENSIKLYKKAMVSKKILNKWLPSSFTNAGEENFYKVAHQLQEMFQAHGYIDSIPSLPEPEPEETVEKVTNLYNSENENGDEGYADKFRGLLTQENHVNVQFVYLFILTALIAEPILTYLGIVS</sequence>
<accession>A0A7S3LLN0</accession>
<dbReference type="AlphaFoldDB" id="A0A7S3LLN0"/>
<keyword evidence="1" id="KW-0472">Membrane</keyword>
<gene>
    <name evidence="2" type="ORF">ASTO00021_LOCUS1440</name>
</gene>
<organism evidence="2">
    <name type="scientific">Aplanochytrium stocchinoi</name>
    <dbReference type="NCBI Taxonomy" id="215587"/>
    <lineage>
        <taxon>Eukaryota</taxon>
        <taxon>Sar</taxon>
        <taxon>Stramenopiles</taxon>
        <taxon>Bigyra</taxon>
        <taxon>Labyrinthulomycetes</taxon>
        <taxon>Thraustochytrida</taxon>
        <taxon>Thraustochytriidae</taxon>
        <taxon>Aplanochytrium</taxon>
    </lineage>
</organism>
<keyword evidence="1" id="KW-0812">Transmembrane</keyword>
<protein>
    <submittedName>
        <fullName evidence="2">Uncharacterized protein</fullName>
    </submittedName>
</protein>
<evidence type="ECO:0000256" key="1">
    <source>
        <dbReference type="SAM" id="Phobius"/>
    </source>
</evidence>
<feature type="transmembrane region" description="Helical" evidence="1">
    <location>
        <begin position="435"/>
        <end position="455"/>
    </location>
</feature>
<name>A0A7S3LLN0_9STRA</name>
<proteinExistence type="predicted"/>
<evidence type="ECO:0000313" key="2">
    <source>
        <dbReference type="EMBL" id="CAE0431093.1"/>
    </source>
</evidence>
<reference evidence="2" key="1">
    <citation type="submission" date="2021-01" db="EMBL/GenBank/DDBJ databases">
        <authorList>
            <person name="Corre E."/>
            <person name="Pelletier E."/>
            <person name="Niang G."/>
            <person name="Scheremetjew M."/>
            <person name="Finn R."/>
            <person name="Kale V."/>
            <person name="Holt S."/>
            <person name="Cochrane G."/>
            <person name="Meng A."/>
            <person name="Brown T."/>
            <person name="Cohen L."/>
        </authorList>
    </citation>
    <scope>NUCLEOTIDE SEQUENCE</scope>
    <source>
        <strain evidence="2">GSBS06</strain>
    </source>
</reference>
<dbReference type="EMBL" id="HBIN01002225">
    <property type="protein sequence ID" value="CAE0431093.1"/>
    <property type="molecule type" value="Transcribed_RNA"/>
</dbReference>